<keyword evidence="6" id="KW-1185">Reference proteome</keyword>
<dbReference type="Pfam" id="PF03781">
    <property type="entry name" value="FGE-sulfatase"/>
    <property type="match status" value="1"/>
</dbReference>
<evidence type="ECO:0000256" key="2">
    <source>
        <dbReference type="SAM" id="SignalP"/>
    </source>
</evidence>
<dbReference type="InterPro" id="IPR051043">
    <property type="entry name" value="Sulfatase_Mod_Factor_Kinase"/>
</dbReference>
<dbReference type="EMBL" id="JACFYF010000001">
    <property type="protein sequence ID" value="MBA5761393.1"/>
    <property type="molecule type" value="Genomic_DNA"/>
</dbReference>
<comment type="caution">
    <text evidence="5">The sequence shown here is derived from an EMBL/GenBank/DDBJ whole genome shotgun (WGS) entry which is preliminary data.</text>
</comment>
<dbReference type="InterPro" id="IPR042095">
    <property type="entry name" value="SUMF_sf"/>
</dbReference>
<keyword evidence="2" id="KW-0732">Signal</keyword>
<dbReference type="AlphaFoldDB" id="A0A7W2ISS6"/>
<feature type="domain" description="Sulfatase-modifying factor enzyme-like" evidence="3">
    <location>
        <begin position="385"/>
        <end position="605"/>
    </location>
</feature>
<proteinExistence type="predicted"/>
<feature type="chain" id="PRO_5031406959" evidence="2">
    <location>
        <begin position="24"/>
        <end position="608"/>
    </location>
</feature>
<keyword evidence="1" id="KW-0175">Coiled coil</keyword>
<dbReference type="InterPro" id="IPR005532">
    <property type="entry name" value="SUMF_dom"/>
</dbReference>
<dbReference type="GO" id="GO:0120147">
    <property type="term" value="F:formylglycine-generating oxidase activity"/>
    <property type="evidence" value="ECO:0007669"/>
    <property type="project" value="TreeGrafter"/>
</dbReference>
<dbReference type="Pfam" id="PF08308">
    <property type="entry name" value="PEGA"/>
    <property type="match status" value="1"/>
</dbReference>
<accession>A0A7W2ISS6</accession>
<dbReference type="Proteomes" id="UP000571701">
    <property type="component" value="Unassembled WGS sequence"/>
</dbReference>
<evidence type="ECO:0000313" key="5">
    <source>
        <dbReference type="EMBL" id="MBA5761393.1"/>
    </source>
</evidence>
<dbReference type="InterPro" id="IPR013229">
    <property type="entry name" value="PEGA"/>
</dbReference>
<protein>
    <submittedName>
        <fullName evidence="5">SUMF1/EgtB/PvdO family nonheme iron enzyme</fullName>
    </submittedName>
</protein>
<dbReference type="PANTHER" id="PTHR23150:SF19">
    <property type="entry name" value="FORMYLGLYCINE-GENERATING ENZYME"/>
    <property type="match status" value="1"/>
</dbReference>
<gene>
    <name evidence="5" type="ORF">H2O73_03465</name>
</gene>
<dbReference type="RefSeq" id="WP_182106547.1">
    <property type="nucleotide sequence ID" value="NZ_JACFYF010000001.1"/>
</dbReference>
<sequence length="608" mass="68121">MLTRFSTLFLALSPCLLSSYALAESPVNTVIVIEDQLFSKHAELKDAQQTRKEQQATVSQYQQELTQIQQQGKALNEKFQTAKTQLETDYQRMIDDPSVDLAATQAAYQDVWKDLKQNQNERLNSEQKVEEAKQLLITYNAKVSAIEKDIAQFDESKIRARVERLKAELTPEQEVSVSFTNRCQSDMTLAQCDTQTRDLALQKAVKTFQALLIEQTTESEIVQANVHKAALNIHVLRHKANSSGFYDGERYRTMLDVSLEARPNESAACSLLGVDKQYCFKPGYVSGQQFQDEQEIAWVTLDVRSNQYNDQVFVDGVSYGSTPVEIMLPIGQHHLVVKKEGYRTFEQNLALNSDRSFRARLKQKANELKAGDKFADLIGSSIKAPQLVAIVPGEYMLGENASNQFFLDHAFGIGATPVTVSQFDHFVRQTDYQTDAEMKNTCTAMENGEVTAVEKSYWRNPGFKQSSNSPVVCVSRNDANAYAKWLSSQTGFQYRLPSEDEWEIAARAGSQADYWWGNHFVTGDANTGWSSSPWANSSTAPVDAFKANPLGIYDAVGNIWQWTNNPQGIAKGGAWNFSPAKAVAHERLYLSSASAANYVGFRIVRTIN</sequence>
<feature type="coiled-coil region" evidence="1">
    <location>
        <begin position="113"/>
        <end position="149"/>
    </location>
</feature>
<dbReference type="InterPro" id="IPR016187">
    <property type="entry name" value="CTDL_fold"/>
</dbReference>
<evidence type="ECO:0000256" key="1">
    <source>
        <dbReference type="SAM" id="Coils"/>
    </source>
</evidence>
<organism evidence="5 6">
    <name type="scientific">Vibrio marinisediminis</name>
    <dbReference type="NCBI Taxonomy" id="2758441"/>
    <lineage>
        <taxon>Bacteria</taxon>
        <taxon>Pseudomonadati</taxon>
        <taxon>Pseudomonadota</taxon>
        <taxon>Gammaproteobacteria</taxon>
        <taxon>Vibrionales</taxon>
        <taxon>Vibrionaceae</taxon>
        <taxon>Vibrio</taxon>
    </lineage>
</organism>
<evidence type="ECO:0000313" key="6">
    <source>
        <dbReference type="Proteomes" id="UP000571701"/>
    </source>
</evidence>
<evidence type="ECO:0000259" key="3">
    <source>
        <dbReference type="Pfam" id="PF03781"/>
    </source>
</evidence>
<dbReference type="Gene3D" id="3.90.1580.10">
    <property type="entry name" value="paralog of FGE (formylglycine-generating enzyme)"/>
    <property type="match status" value="1"/>
</dbReference>
<reference evidence="5 6" key="1">
    <citation type="submission" date="2020-07" db="EMBL/GenBank/DDBJ databases">
        <title>Vibrio marinisediminis sp. nov., isolated from marine sediment.</title>
        <authorList>
            <person name="Ji X."/>
        </authorList>
    </citation>
    <scope>NUCLEOTIDE SEQUENCE [LARGE SCALE GENOMIC DNA]</scope>
    <source>
        <strain evidence="5 6">404</strain>
    </source>
</reference>
<feature type="signal peptide" evidence="2">
    <location>
        <begin position="1"/>
        <end position="23"/>
    </location>
</feature>
<feature type="coiled-coil region" evidence="1">
    <location>
        <begin position="44"/>
        <end position="78"/>
    </location>
</feature>
<dbReference type="SUPFAM" id="SSF56436">
    <property type="entry name" value="C-type lectin-like"/>
    <property type="match status" value="1"/>
</dbReference>
<evidence type="ECO:0000259" key="4">
    <source>
        <dbReference type="Pfam" id="PF08308"/>
    </source>
</evidence>
<dbReference type="PANTHER" id="PTHR23150">
    <property type="entry name" value="SULFATASE MODIFYING FACTOR 1, 2"/>
    <property type="match status" value="1"/>
</dbReference>
<name>A0A7W2ISS6_9VIBR</name>
<feature type="domain" description="PEGA" evidence="4">
    <location>
        <begin position="298"/>
        <end position="362"/>
    </location>
</feature>